<feature type="region of interest" description="Disordered" evidence="1">
    <location>
        <begin position="123"/>
        <end position="158"/>
    </location>
</feature>
<feature type="region of interest" description="Disordered" evidence="1">
    <location>
        <begin position="50"/>
        <end position="107"/>
    </location>
</feature>
<sequence>MFKGKASTVVSGGIRKPKARTSAPKGKTSAAEKREALDLDIDAFVAQAGGGGGGVDALLSGGSLRQVSKKKLKQKEKEKEKEKEQEDHEHDQLDDMDAEELAELKAYEEIQKEQRKAERELKAIERLLTGGAEGDDDDEDEDDDEDDDDADDNKPKVFKNDKVCWGKSCW</sequence>
<organism evidence="2 3">
    <name type="scientific">Rhizoclosmatium globosum</name>
    <dbReference type="NCBI Taxonomy" id="329046"/>
    <lineage>
        <taxon>Eukaryota</taxon>
        <taxon>Fungi</taxon>
        <taxon>Fungi incertae sedis</taxon>
        <taxon>Chytridiomycota</taxon>
        <taxon>Chytridiomycota incertae sedis</taxon>
        <taxon>Chytridiomycetes</taxon>
        <taxon>Chytridiales</taxon>
        <taxon>Chytriomycetaceae</taxon>
        <taxon>Rhizoclosmatium</taxon>
    </lineage>
</organism>
<name>A0A1Y2CQN7_9FUNG</name>
<evidence type="ECO:0000313" key="2">
    <source>
        <dbReference type="EMBL" id="ORY48665.1"/>
    </source>
</evidence>
<feature type="compositionally biased region" description="Basic and acidic residues" evidence="1">
    <location>
        <begin position="75"/>
        <end position="93"/>
    </location>
</feature>
<evidence type="ECO:0000256" key="1">
    <source>
        <dbReference type="SAM" id="MobiDB-lite"/>
    </source>
</evidence>
<dbReference type="Proteomes" id="UP000193642">
    <property type="component" value="Unassembled WGS sequence"/>
</dbReference>
<evidence type="ECO:0000313" key="3">
    <source>
        <dbReference type="Proteomes" id="UP000193642"/>
    </source>
</evidence>
<feature type="compositionally biased region" description="Acidic residues" evidence="1">
    <location>
        <begin position="133"/>
        <end position="151"/>
    </location>
</feature>
<reference evidence="2 3" key="1">
    <citation type="submission" date="2016-07" db="EMBL/GenBank/DDBJ databases">
        <title>Pervasive Adenine N6-methylation of Active Genes in Fungi.</title>
        <authorList>
            <consortium name="DOE Joint Genome Institute"/>
            <person name="Mondo S.J."/>
            <person name="Dannebaum R.O."/>
            <person name="Kuo R.C."/>
            <person name="Labutti K."/>
            <person name="Haridas S."/>
            <person name="Kuo A."/>
            <person name="Salamov A."/>
            <person name="Ahrendt S.R."/>
            <person name="Lipzen A."/>
            <person name="Sullivan W."/>
            <person name="Andreopoulos W.B."/>
            <person name="Clum A."/>
            <person name="Lindquist E."/>
            <person name="Daum C."/>
            <person name="Ramamoorthy G.K."/>
            <person name="Gryganskyi A."/>
            <person name="Culley D."/>
            <person name="Magnuson J.K."/>
            <person name="James T.Y."/>
            <person name="O'Malley M.A."/>
            <person name="Stajich J.E."/>
            <person name="Spatafora J.W."/>
            <person name="Visel A."/>
            <person name="Grigoriev I.V."/>
        </authorList>
    </citation>
    <scope>NUCLEOTIDE SEQUENCE [LARGE SCALE GENOMIC DNA]</scope>
    <source>
        <strain evidence="2 3">JEL800</strain>
    </source>
</reference>
<keyword evidence="3" id="KW-1185">Reference proteome</keyword>
<proteinExistence type="predicted"/>
<dbReference type="AlphaFoldDB" id="A0A1Y2CQN7"/>
<protein>
    <submittedName>
        <fullName evidence="2">Uncharacterized protein</fullName>
    </submittedName>
</protein>
<comment type="caution">
    <text evidence="2">The sequence shown here is derived from an EMBL/GenBank/DDBJ whole genome shotgun (WGS) entry which is preliminary data.</text>
</comment>
<feature type="region of interest" description="Disordered" evidence="1">
    <location>
        <begin position="1"/>
        <end position="33"/>
    </location>
</feature>
<dbReference type="EMBL" id="MCGO01000011">
    <property type="protein sequence ID" value="ORY48665.1"/>
    <property type="molecule type" value="Genomic_DNA"/>
</dbReference>
<accession>A0A1Y2CQN7</accession>
<gene>
    <name evidence="2" type="ORF">BCR33DRAFT_41266</name>
</gene>